<dbReference type="STRING" id="1873482.Xedl_02633"/>
<comment type="pathway">
    <text evidence="1">Bacterial outer membrane biogenesis; LPS O-antigen biosynthesis.</text>
</comment>
<reference evidence="4 5" key="1">
    <citation type="submission" date="2016-09" db="EMBL/GenBank/DDBJ databases">
        <title>Xenorhabdus thuongxuanensis sp. nov. and Xenorhabdus eapokensis sp. nov., isolated from Steinernema species.</title>
        <authorList>
            <person name="Kaempfer P."/>
            <person name="Tobias N.J."/>
            <person name="Phan Ke L."/>
            <person name="Bode H.B."/>
            <person name="Glaeser S.P."/>
        </authorList>
    </citation>
    <scope>NUCLEOTIDE SEQUENCE [LARGE SCALE GENOMIC DNA]</scope>
    <source>
        <strain evidence="4 5">DL20</strain>
    </source>
</reference>
<evidence type="ECO:0000256" key="2">
    <source>
        <dbReference type="ARBA" id="ARBA00007637"/>
    </source>
</evidence>
<proteinExistence type="inferred from homology"/>
<dbReference type="SUPFAM" id="SSF51735">
    <property type="entry name" value="NAD(P)-binding Rossmann-fold domains"/>
    <property type="match status" value="1"/>
</dbReference>
<sequence>MRILITGISGYLGSQLANTLISEHEVAGTIRKNSSLIRLSCVGSIQFINLDDEKWCDNIQSFSPDIIINTAALYGRKNESLQDIINANITFPITLLECLGKEKTYTFINCGTSLPTEVSAYALTKNQFVDLAKYLTSTGLCKFIDARLEHFFGPFDDITKFTTYVFHQCIHNLPLKLTAGTQLRDFIYIKDLVGAFQVLISNYDKINNGQRLDIGSGSAIPIRTFVETVATITHSNSIIEFGALPVRDNEIMFSCANITLLKRLGWFSNYSLTDGIRETLKNINS</sequence>
<dbReference type="Pfam" id="PF01370">
    <property type="entry name" value="Epimerase"/>
    <property type="match status" value="1"/>
</dbReference>
<evidence type="ECO:0000256" key="1">
    <source>
        <dbReference type="ARBA" id="ARBA00005125"/>
    </source>
</evidence>
<keyword evidence="5" id="KW-1185">Reference proteome</keyword>
<dbReference type="Gene3D" id="3.90.25.10">
    <property type="entry name" value="UDP-galactose 4-epimerase, domain 1"/>
    <property type="match status" value="1"/>
</dbReference>
<dbReference type="Proteomes" id="UP000186268">
    <property type="component" value="Unassembled WGS sequence"/>
</dbReference>
<evidence type="ECO:0000313" key="4">
    <source>
        <dbReference type="EMBL" id="OKP01938.1"/>
    </source>
</evidence>
<dbReference type="Gene3D" id="3.40.50.720">
    <property type="entry name" value="NAD(P)-binding Rossmann-like Domain"/>
    <property type="match status" value="2"/>
</dbReference>
<name>A0A1Q5TNX8_9GAMM</name>
<gene>
    <name evidence="4" type="ORF">Xedl_02633</name>
</gene>
<dbReference type="EMBL" id="MKGQ01000019">
    <property type="protein sequence ID" value="OKP01938.1"/>
    <property type="molecule type" value="Genomic_DNA"/>
</dbReference>
<dbReference type="PANTHER" id="PTHR43000">
    <property type="entry name" value="DTDP-D-GLUCOSE 4,6-DEHYDRATASE-RELATED"/>
    <property type="match status" value="1"/>
</dbReference>
<dbReference type="RefSeq" id="WP_074024281.1">
    <property type="nucleotide sequence ID" value="NZ_CAWNAG010000101.1"/>
</dbReference>
<evidence type="ECO:0000313" key="5">
    <source>
        <dbReference type="Proteomes" id="UP000186268"/>
    </source>
</evidence>
<dbReference type="AlphaFoldDB" id="A0A1Q5TNX8"/>
<feature type="domain" description="NAD-dependent epimerase/dehydratase" evidence="3">
    <location>
        <begin position="3"/>
        <end position="215"/>
    </location>
</feature>
<dbReference type="InterPro" id="IPR036291">
    <property type="entry name" value="NAD(P)-bd_dom_sf"/>
</dbReference>
<dbReference type="OrthoDB" id="9778052at2"/>
<comment type="caution">
    <text evidence="4">The sequence shown here is derived from an EMBL/GenBank/DDBJ whole genome shotgun (WGS) entry which is preliminary data.</text>
</comment>
<dbReference type="InterPro" id="IPR001509">
    <property type="entry name" value="Epimerase_deHydtase"/>
</dbReference>
<protein>
    <submittedName>
        <fullName evidence="4">Paratose synthase</fullName>
    </submittedName>
</protein>
<accession>A0A1Q5TNX8</accession>
<comment type="similarity">
    <text evidence="2">Belongs to the NAD(P)-dependent epimerase/dehydratase family.</text>
</comment>
<evidence type="ECO:0000259" key="3">
    <source>
        <dbReference type="Pfam" id="PF01370"/>
    </source>
</evidence>
<organism evidence="4 5">
    <name type="scientific">Xenorhabdus eapokensis</name>
    <dbReference type="NCBI Taxonomy" id="1873482"/>
    <lineage>
        <taxon>Bacteria</taxon>
        <taxon>Pseudomonadati</taxon>
        <taxon>Pseudomonadota</taxon>
        <taxon>Gammaproteobacteria</taxon>
        <taxon>Enterobacterales</taxon>
        <taxon>Morganellaceae</taxon>
        <taxon>Xenorhabdus</taxon>
    </lineage>
</organism>